<protein>
    <submittedName>
        <fullName evidence="1">Uncharacterized protein</fullName>
    </submittedName>
</protein>
<dbReference type="InterPro" id="IPR009078">
    <property type="entry name" value="Ferritin-like_SF"/>
</dbReference>
<proteinExistence type="predicted"/>
<evidence type="ECO:0000313" key="2">
    <source>
        <dbReference type="Proteomes" id="UP000282574"/>
    </source>
</evidence>
<dbReference type="SUPFAM" id="SSF47240">
    <property type="entry name" value="Ferritin-like"/>
    <property type="match status" value="1"/>
</dbReference>
<organism evidence="1 2">
    <name type="scientific">Chroococcidiopsis cubana SAG 39.79</name>
    <dbReference type="NCBI Taxonomy" id="388085"/>
    <lineage>
        <taxon>Bacteria</taxon>
        <taxon>Bacillati</taxon>
        <taxon>Cyanobacteriota</taxon>
        <taxon>Cyanophyceae</taxon>
        <taxon>Chroococcidiopsidales</taxon>
        <taxon>Chroococcidiopsidaceae</taxon>
        <taxon>Chroococcidiopsis</taxon>
    </lineage>
</organism>
<name>A0AB37UGB2_9CYAN</name>
<accession>A0AB37UGB2</accession>
<dbReference type="EMBL" id="RSCK01000044">
    <property type="protein sequence ID" value="RUT10341.1"/>
    <property type="molecule type" value="Genomic_DNA"/>
</dbReference>
<gene>
    <name evidence="1" type="ORF">DSM107010_43370</name>
</gene>
<dbReference type="InterPro" id="IPR012347">
    <property type="entry name" value="Ferritin-like"/>
</dbReference>
<comment type="caution">
    <text evidence="1">The sequence shown here is derived from an EMBL/GenBank/DDBJ whole genome shotgun (WGS) entry which is preliminary data.</text>
</comment>
<dbReference type="Proteomes" id="UP000282574">
    <property type="component" value="Unassembled WGS sequence"/>
</dbReference>
<reference evidence="1 2" key="1">
    <citation type="journal article" date="2019" name="Genome Biol. Evol.">
        <title>Day and night: Metabolic profiles and evolutionary relationships of six axenic non-marine cyanobacteria.</title>
        <authorList>
            <person name="Will S.E."/>
            <person name="Henke P."/>
            <person name="Boedeker C."/>
            <person name="Huang S."/>
            <person name="Brinkmann H."/>
            <person name="Rohde M."/>
            <person name="Jarek M."/>
            <person name="Friedl T."/>
            <person name="Seufert S."/>
            <person name="Schumacher M."/>
            <person name="Overmann J."/>
            <person name="Neumann-Schaal M."/>
            <person name="Petersen J."/>
        </authorList>
    </citation>
    <scope>NUCLEOTIDE SEQUENCE [LARGE SCALE GENOMIC DNA]</scope>
    <source>
        <strain evidence="1 2">SAG 39.79</strain>
    </source>
</reference>
<dbReference type="RefSeq" id="WP_106169496.1">
    <property type="nucleotide sequence ID" value="NZ_JAVKZF010000004.1"/>
</dbReference>
<dbReference type="AlphaFoldDB" id="A0AB37UGB2"/>
<keyword evidence="2" id="KW-1185">Reference proteome</keyword>
<dbReference type="Gene3D" id="1.20.1260.10">
    <property type="match status" value="1"/>
</dbReference>
<evidence type="ECO:0000313" key="1">
    <source>
        <dbReference type="EMBL" id="RUT10341.1"/>
    </source>
</evidence>
<sequence length="271" mass="31544">MKATLDRLAWTTELETEIFNKLTVQHAPDFPSTCFCQLRSPATREEWKHLCRFRIAQAARNLFIVQVCGQAIDRLPDPEVQLFLSRQIGDDGAHAQHTRHRVWELSGRDPLPTIQQEVQQHWDFMGDLPNCNWLGFVAFQLHYKLHIVAMSIVNSRTAKIGDLETSKFADRRILPDEVFHRLGIVAWWHCKYEQASPQEKANLAAELIQLDDDSQRRRNAYLKEYWQMAHRATGIETEALPAMYDAWRREVLSYLLDIPISQLPKLVSIND</sequence>